<accession>A0A9P8LRC3</accession>
<dbReference type="RefSeq" id="XP_067763410.1">
    <property type="nucleotide sequence ID" value="XM_067908589.1"/>
</dbReference>
<sequence length="285" mass="34364">MNYFIVLNEDLKYKIRQAITHDKLTNQQKEYLNSFMQLKKVLYLRNLDKHQQTFKIQGCASHHCYFQRYYIYFNQIPNFDIQITIVSSFEDIKQFYQFQYGIFWLEFEADQLFMFKLTSKDKAIKPRKLLTFEQMRDTSLIMGDYCKDAIVFLENFILSLKKDLKNLLQAKQTEQAYQLQELIAQVEITCNTILKIFKQETHCFEVLITTKRKFIQNFITERQISVGSIANLMPNFLLNSYSKNPQSMFEKLFLTQQYFIKIERILKKEWLIQNNIILIDDQNLL</sequence>
<gene>
    <name evidence="1" type="ORF">SS50377_24748</name>
</gene>
<proteinExistence type="predicted"/>
<dbReference type="KEGG" id="ssao:94298771"/>
<dbReference type="AlphaFoldDB" id="A0A9P8LRC3"/>
<reference evidence="1 2" key="1">
    <citation type="journal article" date="2014" name="PLoS Genet.">
        <title>The Genome of Spironucleus salmonicida Highlights a Fish Pathogen Adapted to Fluctuating Environments.</title>
        <authorList>
            <person name="Xu F."/>
            <person name="Jerlstrom-Hultqvist J."/>
            <person name="Einarsson E."/>
            <person name="Astvaldsson A."/>
            <person name="Svard S.G."/>
            <person name="Andersson J.O."/>
        </authorList>
    </citation>
    <scope>NUCLEOTIDE SEQUENCE [LARGE SCALE GENOMIC DNA]</scope>
    <source>
        <strain evidence="1 2">ATCC 50377</strain>
    </source>
</reference>
<name>A0A9P8LRC3_9EUKA</name>
<evidence type="ECO:0000313" key="2">
    <source>
        <dbReference type="Proteomes" id="UP000018208"/>
    </source>
</evidence>
<dbReference type="GeneID" id="94298771"/>
<comment type="caution">
    <text evidence="1">The sequence shown here is derived from an EMBL/GenBank/DDBJ whole genome shotgun (WGS) entry which is preliminary data.</text>
</comment>
<evidence type="ECO:0000313" key="1">
    <source>
        <dbReference type="EMBL" id="KAH0572637.1"/>
    </source>
</evidence>
<dbReference type="Proteomes" id="UP000018208">
    <property type="component" value="Unassembled WGS sequence"/>
</dbReference>
<protein>
    <submittedName>
        <fullName evidence="1">Uncharacterized protein</fullName>
    </submittedName>
</protein>
<organism evidence="1 2">
    <name type="scientific">Spironucleus salmonicida</name>
    <dbReference type="NCBI Taxonomy" id="348837"/>
    <lineage>
        <taxon>Eukaryota</taxon>
        <taxon>Metamonada</taxon>
        <taxon>Diplomonadida</taxon>
        <taxon>Hexamitidae</taxon>
        <taxon>Hexamitinae</taxon>
        <taxon>Spironucleus</taxon>
    </lineage>
</organism>
<dbReference type="EMBL" id="AUWU02000005">
    <property type="protein sequence ID" value="KAH0572637.1"/>
    <property type="molecule type" value="Genomic_DNA"/>
</dbReference>
<keyword evidence="2" id="KW-1185">Reference proteome</keyword>